<gene>
    <name evidence="2" type="ORF">EV146_11125</name>
</gene>
<sequence length="358" mass="41538">MTILWINLALVFLLSYFARYFALIPTGTYIPATIRPSKILMLGTMLCFVLVSGLRTNIGDTFFYMHAFEMHDFTWDFILSQKDIGFGVLQMILRLQSNDAQILIFTTAAITNILIIFVLYKYSRLFEISIYFYITGGLFLVSMNGLRQFLAASIVFAATNFLIERSTLKYFLIVIFASTFHISALVLIPIYFFVKYRAWSKATLVLLAFALLIVLGFEWFSSFLFSTIKDTQYGEYQSFAEGGANFLRVGVCSVPIIVAYMGREKLRRIFPESDYIVNLSLIGLAIMLIATQNWIFARLAIYFQLYQIILVGWIVKLFSERQQRFVYYGIIVCYFLYYYYECVISLNIVYKSNFFNIP</sequence>
<evidence type="ECO:0000313" key="2">
    <source>
        <dbReference type="EMBL" id="TCN22188.1"/>
    </source>
</evidence>
<dbReference type="Pfam" id="PF14897">
    <property type="entry name" value="EpsG"/>
    <property type="match status" value="1"/>
</dbReference>
<protein>
    <submittedName>
        <fullName evidence="2">Transmembrane protein EpsG</fullName>
    </submittedName>
</protein>
<keyword evidence="1" id="KW-1133">Transmembrane helix</keyword>
<proteinExistence type="predicted"/>
<accession>A0A4R2B5Z7</accession>
<reference evidence="2 3" key="1">
    <citation type="journal article" date="2015" name="Stand. Genomic Sci.">
        <title>Genomic Encyclopedia of Bacterial and Archaeal Type Strains, Phase III: the genomes of soil and plant-associated and newly described type strains.</title>
        <authorList>
            <person name="Whitman W.B."/>
            <person name="Woyke T."/>
            <person name="Klenk H.P."/>
            <person name="Zhou Y."/>
            <person name="Lilburn T.G."/>
            <person name="Beck B.J."/>
            <person name="De Vos P."/>
            <person name="Vandamme P."/>
            <person name="Eisen J.A."/>
            <person name="Garrity G."/>
            <person name="Hugenholtz P."/>
            <person name="Kyrpides N.C."/>
        </authorList>
    </citation>
    <scope>NUCLEOTIDE SEQUENCE [LARGE SCALE GENOMIC DNA]</scope>
    <source>
        <strain evidence="2 3">CV53</strain>
    </source>
</reference>
<name>A0A4R2B5Z7_9BACI</name>
<feature type="transmembrane region" description="Helical" evidence="1">
    <location>
        <begin position="301"/>
        <end position="318"/>
    </location>
</feature>
<evidence type="ECO:0000256" key="1">
    <source>
        <dbReference type="SAM" id="Phobius"/>
    </source>
</evidence>
<keyword evidence="1" id="KW-0472">Membrane</keyword>
<comment type="caution">
    <text evidence="2">The sequence shown here is derived from an EMBL/GenBank/DDBJ whole genome shotgun (WGS) entry which is preliminary data.</text>
</comment>
<dbReference type="EMBL" id="SLVV01000011">
    <property type="protein sequence ID" value="TCN22188.1"/>
    <property type="molecule type" value="Genomic_DNA"/>
</dbReference>
<feature type="transmembrane region" description="Helical" evidence="1">
    <location>
        <begin position="325"/>
        <end position="350"/>
    </location>
</feature>
<feature type="transmembrane region" description="Helical" evidence="1">
    <location>
        <begin position="275"/>
        <end position="295"/>
    </location>
</feature>
<keyword evidence="3" id="KW-1185">Reference proteome</keyword>
<dbReference type="RefSeq" id="WP_132009840.1">
    <property type="nucleotide sequence ID" value="NZ_JABUHM010000013.1"/>
</dbReference>
<feature type="transmembrane region" description="Helical" evidence="1">
    <location>
        <begin position="204"/>
        <end position="225"/>
    </location>
</feature>
<feature type="transmembrane region" description="Helical" evidence="1">
    <location>
        <begin position="132"/>
        <end position="158"/>
    </location>
</feature>
<dbReference type="InterPro" id="IPR049458">
    <property type="entry name" value="EpsG-like"/>
</dbReference>
<feature type="transmembrane region" description="Helical" evidence="1">
    <location>
        <begin position="100"/>
        <end position="120"/>
    </location>
</feature>
<dbReference type="Proteomes" id="UP000295689">
    <property type="component" value="Unassembled WGS sequence"/>
</dbReference>
<feature type="transmembrane region" description="Helical" evidence="1">
    <location>
        <begin position="6"/>
        <end position="27"/>
    </location>
</feature>
<feature type="transmembrane region" description="Helical" evidence="1">
    <location>
        <begin position="170"/>
        <end position="192"/>
    </location>
</feature>
<keyword evidence="1 2" id="KW-0812">Transmembrane</keyword>
<feature type="transmembrane region" description="Helical" evidence="1">
    <location>
        <begin position="245"/>
        <end position="263"/>
    </location>
</feature>
<dbReference type="AlphaFoldDB" id="A0A4R2B5Z7"/>
<feature type="transmembrane region" description="Helical" evidence="1">
    <location>
        <begin position="39"/>
        <end position="58"/>
    </location>
</feature>
<evidence type="ECO:0000313" key="3">
    <source>
        <dbReference type="Proteomes" id="UP000295689"/>
    </source>
</evidence>
<organism evidence="2 3">
    <name type="scientific">Mesobacillus foraminis</name>
    <dbReference type="NCBI Taxonomy" id="279826"/>
    <lineage>
        <taxon>Bacteria</taxon>
        <taxon>Bacillati</taxon>
        <taxon>Bacillota</taxon>
        <taxon>Bacilli</taxon>
        <taxon>Bacillales</taxon>
        <taxon>Bacillaceae</taxon>
        <taxon>Mesobacillus</taxon>
    </lineage>
</organism>